<reference evidence="8" key="2">
    <citation type="journal article" date="2021" name="PeerJ">
        <title>Extensive microbial diversity within the chicken gut microbiome revealed by metagenomics and culture.</title>
        <authorList>
            <person name="Gilroy R."/>
            <person name="Ravi A."/>
            <person name="Getino M."/>
            <person name="Pursley I."/>
            <person name="Horton D.L."/>
            <person name="Alikhan N.F."/>
            <person name="Baker D."/>
            <person name="Gharbi K."/>
            <person name="Hall N."/>
            <person name="Watson M."/>
            <person name="Adriaenssens E.M."/>
            <person name="Foster-Nyarko E."/>
            <person name="Jarju S."/>
            <person name="Secka A."/>
            <person name="Antonio M."/>
            <person name="Oren A."/>
            <person name="Chaudhuri R.R."/>
            <person name="La Ragione R."/>
            <person name="Hildebrand F."/>
            <person name="Pallen M.J."/>
        </authorList>
    </citation>
    <scope>NUCLEOTIDE SEQUENCE</scope>
    <source>
        <strain evidence="8">ChiSjej1B19-3389</strain>
    </source>
</reference>
<proteinExistence type="inferred from homology"/>
<evidence type="ECO:0000256" key="6">
    <source>
        <dbReference type="RuleBase" id="RU361259"/>
    </source>
</evidence>
<keyword evidence="4 6" id="KW-0548">Nucleotidyltransferase</keyword>
<comment type="caution">
    <text evidence="8">The sequence shown here is derived from an EMBL/GenBank/DDBJ whole genome shotgun (WGS) entry which is preliminary data.</text>
</comment>
<evidence type="ECO:0000259" key="7">
    <source>
        <dbReference type="Pfam" id="PF00483"/>
    </source>
</evidence>
<dbReference type="Gene3D" id="3.90.550.10">
    <property type="entry name" value="Spore Coat Polysaccharide Biosynthesis Protein SpsA, Chain A"/>
    <property type="match status" value="1"/>
</dbReference>
<gene>
    <name evidence="8" type="primary">galU</name>
    <name evidence="8" type="ORF">IAD32_04415</name>
</gene>
<dbReference type="EC" id="2.7.7.9" evidence="2 6"/>
<dbReference type="Pfam" id="PF00483">
    <property type="entry name" value="NTP_transferase"/>
    <property type="match status" value="1"/>
</dbReference>
<evidence type="ECO:0000256" key="3">
    <source>
        <dbReference type="ARBA" id="ARBA00022679"/>
    </source>
</evidence>
<sequence>MKITKAVIPAAGLGTRVLPATKSMPKEMFPIVDKPAIQYIVEEAVRSGITDILIITNRGKGLIEDHFDRVPELEDNLQKSGKTAVLEEITDITHLANIFFVRQRETKGLGHAISRARSFVAGEPFAVLYGDDVIIGDQPACGQLMRAYEEYGLGVLGVKQVAREDIHKYSSLQLQHLRENIFKCTDMIEKPDPEHVMSLYSILGRCILPPEIFDILDNTPPGVGGEIQLTDAMRTLAVTQGMTAVDFVGKRYDMGNKLGILQASVEIALQHAEVKDGFKTYLKEIVKTL</sequence>
<evidence type="ECO:0000256" key="1">
    <source>
        <dbReference type="ARBA" id="ARBA00006890"/>
    </source>
</evidence>
<evidence type="ECO:0000256" key="4">
    <source>
        <dbReference type="ARBA" id="ARBA00022695"/>
    </source>
</evidence>
<dbReference type="GO" id="GO:0003983">
    <property type="term" value="F:UTP:glucose-1-phosphate uridylyltransferase activity"/>
    <property type="evidence" value="ECO:0007669"/>
    <property type="project" value="UniProtKB-EC"/>
</dbReference>
<dbReference type="InterPro" id="IPR005835">
    <property type="entry name" value="NTP_transferase_dom"/>
</dbReference>
<dbReference type="PANTHER" id="PTHR43197:SF1">
    <property type="entry name" value="UTP--GLUCOSE-1-PHOSPHATE URIDYLYLTRANSFERASE"/>
    <property type="match status" value="1"/>
</dbReference>
<comment type="similarity">
    <text evidence="1 6">Belongs to the UDPGP type 2 family.</text>
</comment>
<organism evidence="8 9">
    <name type="scientific">Candidatus Scatavimonas merdigallinarum</name>
    <dbReference type="NCBI Taxonomy" id="2840914"/>
    <lineage>
        <taxon>Bacteria</taxon>
        <taxon>Bacillati</taxon>
        <taxon>Bacillota</taxon>
        <taxon>Clostridia</taxon>
        <taxon>Eubacteriales</taxon>
        <taxon>Oscillospiraceae</taxon>
        <taxon>Oscillospiraceae incertae sedis</taxon>
        <taxon>Candidatus Scatavimonas</taxon>
    </lineage>
</organism>
<dbReference type="Proteomes" id="UP000886787">
    <property type="component" value="Unassembled WGS sequence"/>
</dbReference>
<dbReference type="SUPFAM" id="SSF53448">
    <property type="entry name" value="Nucleotide-diphospho-sugar transferases"/>
    <property type="match status" value="1"/>
</dbReference>
<dbReference type="InterPro" id="IPR029044">
    <property type="entry name" value="Nucleotide-diphossugar_trans"/>
</dbReference>
<evidence type="ECO:0000313" key="8">
    <source>
        <dbReference type="EMBL" id="HIQ80512.1"/>
    </source>
</evidence>
<accession>A0A9D1CU39</accession>
<dbReference type="EMBL" id="DVFW01000024">
    <property type="protein sequence ID" value="HIQ80512.1"/>
    <property type="molecule type" value="Genomic_DNA"/>
</dbReference>
<name>A0A9D1CU39_9FIRM</name>
<dbReference type="PANTHER" id="PTHR43197">
    <property type="entry name" value="UTP--GLUCOSE-1-PHOSPHATE URIDYLYLTRANSFERASE"/>
    <property type="match status" value="1"/>
</dbReference>
<dbReference type="CDD" id="cd02541">
    <property type="entry name" value="UGPase_prokaryotic"/>
    <property type="match status" value="1"/>
</dbReference>
<evidence type="ECO:0000256" key="5">
    <source>
        <dbReference type="ARBA" id="ARBA00048128"/>
    </source>
</evidence>
<dbReference type="NCBIfam" id="TIGR01099">
    <property type="entry name" value="galU"/>
    <property type="match status" value="1"/>
</dbReference>
<keyword evidence="3 6" id="KW-0808">Transferase</keyword>
<evidence type="ECO:0000256" key="2">
    <source>
        <dbReference type="ARBA" id="ARBA00012415"/>
    </source>
</evidence>
<evidence type="ECO:0000313" key="9">
    <source>
        <dbReference type="Proteomes" id="UP000886787"/>
    </source>
</evidence>
<protein>
    <recommendedName>
        <fullName evidence="2 6">UTP--glucose-1-phosphate uridylyltransferase</fullName>
        <ecNumber evidence="2 6">2.7.7.9</ecNumber>
    </recommendedName>
    <alternativeName>
        <fullName evidence="6">UDP-glucose pyrophosphorylase</fullName>
    </alternativeName>
</protein>
<dbReference type="GO" id="GO:0006011">
    <property type="term" value="P:UDP-alpha-D-glucose metabolic process"/>
    <property type="evidence" value="ECO:0007669"/>
    <property type="project" value="InterPro"/>
</dbReference>
<feature type="domain" description="Nucleotidyl transferase" evidence="7">
    <location>
        <begin position="5"/>
        <end position="267"/>
    </location>
</feature>
<dbReference type="InterPro" id="IPR005771">
    <property type="entry name" value="GalU_uridylyltTrfase_bac/arc"/>
</dbReference>
<comment type="catalytic activity">
    <reaction evidence="5 6">
        <text>alpha-D-glucose 1-phosphate + UTP + H(+) = UDP-alpha-D-glucose + diphosphate</text>
        <dbReference type="Rhea" id="RHEA:19889"/>
        <dbReference type="ChEBI" id="CHEBI:15378"/>
        <dbReference type="ChEBI" id="CHEBI:33019"/>
        <dbReference type="ChEBI" id="CHEBI:46398"/>
        <dbReference type="ChEBI" id="CHEBI:58601"/>
        <dbReference type="ChEBI" id="CHEBI:58885"/>
        <dbReference type="EC" id="2.7.7.9"/>
    </reaction>
</comment>
<dbReference type="AlphaFoldDB" id="A0A9D1CU39"/>
<reference evidence="8" key="1">
    <citation type="submission" date="2020-10" db="EMBL/GenBank/DDBJ databases">
        <authorList>
            <person name="Gilroy R."/>
        </authorList>
    </citation>
    <scope>NUCLEOTIDE SEQUENCE</scope>
    <source>
        <strain evidence="8">ChiSjej1B19-3389</strain>
    </source>
</reference>